<dbReference type="InterPro" id="IPR001763">
    <property type="entry name" value="Rhodanese-like_dom"/>
</dbReference>
<evidence type="ECO:0000259" key="1">
    <source>
        <dbReference type="PROSITE" id="PS50206"/>
    </source>
</evidence>
<dbReference type="Pfam" id="PF00581">
    <property type="entry name" value="Rhodanese"/>
    <property type="match status" value="1"/>
</dbReference>
<feature type="domain" description="Rhodanese" evidence="1">
    <location>
        <begin position="16"/>
        <end position="112"/>
    </location>
</feature>
<name>A0A1I2EZ55_9BACI</name>
<dbReference type="SUPFAM" id="SSF52821">
    <property type="entry name" value="Rhodanese/Cell cycle control phosphatase"/>
    <property type="match status" value="1"/>
</dbReference>
<dbReference type="AlphaFoldDB" id="A0A1I2EZ55"/>
<dbReference type="PROSITE" id="PS50206">
    <property type="entry name" value="RHODANESE_3"/>
    <property type="match status" value="1"/>
</dbReference>
<reference evidence="2 3" key="1">
    <citation type="submission" date="2016-10" db="EMBL/GenBank/DDBJ databases">
        <authorList>
            <person name="de Groot N.N."/>
        </authorList>
    </citation>
    <scope>NUCLEOTIDE SEQUENCE [LARGE SCALE GENOMIC DNA]</scope>
    <source>
        <strain evidence="2 3">DSM 23995</strain>
    </source>
</reference>
<protein>
    <submittedName>
        <fullName evidence="2">Glyoxylase, beta-lactamase superfamily II</fullName>
    </submittedName>
</protein>
<gene>
    <name evidence="2" type="ORF">SAMN05192532_10788</name>
</gene>
<dbReference type="OrthoDB" id="9784009at2"/>
<dbReference type="InterPro" id="IPR036866">
    <property type="entry name" value="RibonucZ/Hydroxyglut_hydro"/>
</dbReference>
<dbReference type="Gene3D" id="3.40.250.10">
    <property type="entry name" value="Rhodanese-like domain"/>
    <property type="match status" value="1"/>
</dbReference>
<dbReference type="InterPro" id="IPR051682">
    <property type="entry name" value="Mito_Persulfide_Diox"/>
</dbReference>
<evidence type="ECO:0000313" key="2">
    <source>
        <dbReference type="EMBL" id="SFE97728.1"/>
    </source>
</evidence>
<dbReference type="STRING" id="930128.SAMN05192532_10788"/>
<dbReference type="SMART" id="SM00849">
    <property type="entry name" value="Lactamase_B"/>
    <property type="match status" value="1"/>
</dbReference>
<evidence type="ECO:0000313" key="3">
    <source>
        <dbReference type="Proteomes" id="UP000199516"/>
    </source>
</evidence>
<dbReference type="GO" id="GO:0070813">
    <property type="term" value="P:hydrogen sulfide metabolic process"/>
    <property type="evidence" value="ECO:0007669"/>
    <property type="project" value="TreeGrafter"/>
</dbReference>
<dbReference type="Gene3D" id="3.60.15.10">
    <property type="entry name" value="Ribonuclease Z/Hydroxyacylglutathione hydrolase-like"/>
    <property type="match status" value="1"/>
</dbReference>
<dbReference type="Proteomes" id="UP000199516">
    <property type="component" value="Unassembled WGS sequence"/>
</dbReference>
<dbReference type="PANTHER" id="PTHR43084:SF7">
    <property type="entry name" value="BETA-LACTAMASE DOMAIN PROTEIN"/>
    <property type="match status" value="1"/>
</dbReference>
<proteinExistence type="predicted"/>
<dbReference type="GO" id="GO:0006749">
    <property type="term" value="P:glutathione metabolic process"/>
    <property type="evidence" value="ECO:0007669"/>
    <property type="project" value="InterPro"/>
</dbReference>
<accession>A0A1I2EZ55</accession>
<dbReference type="Pfam" id="PF00753">
    <property type="entry name" value="Lactamase_B"/>
    <property type="match status" value="1"/>
</dbReference>
<dbReference type="GO" id="GO:0050313">
    <property type="term" value="F:sulfur dioxygenase activity"/>
    <property type="evidence" value="ECO:0007669"/>
    <property type="project" value="InterPro"/>
</dbReference>
<dbReference type="InterPro" id="IPR044528">
    <property type="entry name" value="POD-like_MBL-fold"/>
</dbReference>
<dbReference type="PANTHER" id="PTHR43084">
    <property type="entry name" value="PERSULFIDE DIOXYGENASE ETHE1"/>
    <property type="match status" value="1"/>
</dbReference>
<dbReference type="RefSeq" id="WP_091663310.1">
    <property type="nucleotide sequence ID" value="NZ_FONT01000007.1"/>
</dbReference>
<dbReference type="EMBL" id="FONT01000007">
    <property type="protein sequence ID" value="SFE97728.1"/>
    <property type="molecule type" value="Genomic_DNA"/>
</dbReference>
<dbReference type="CDD" id="cd07724">
    <property type="entry name" value="POD-like_MBL-fold"/>
    <property type="match status" value="1"/>
</dbReference>
<dbReference type="InterPro" id="IPR036873">
    <property type="entry name" value="Rhodanese-like_dom_sf"/>
</dbReference>
<dbReference type="InterPro" id="IPR001279">
    <property type="entry name" value="Metallo-B-lactamas"/>
</dbReference>
<organism evidence="2 3">
    <name type="scientific">Alteribacillus iranensis</name>
    <dbReference type="NCBI Taxonomy" id="930128"/>
    <lineage>
        <taxon>Bacteria</taxon>
        <taxon>Bacillati</taxon>
        <taxon>Bacillota</taxon>
        <taxon>Bacilli</taxon>
        <taxon>Bacillales</taxon>
        <taxon>Bacillaceae</taxon>
        <taxon>Alteribacillus</taxon>
    </lineage>
</organism>
<dbReference type="SMART" id="SM00450">
    <property type="entry name" value="RHOD"/>
    <property type="match status" value="1"/>
</dbReference>
<sequence length="376" mass="41759">MSQSVATKELAKKIINNEKTLILDVRNTDEFDNWKIEGENVEVINEPYFNLLDSVDPVVDKLDKDQEIIAVCAKGGSSEMIADMMEEAGFSQVYNLEGGMKAWSEHLEPVKIGDLSDGGALYQFVRLGKGCLSYFIESDGEAAVVDANRMIDVYEDFAKERGVQIKYTIDTHLHADHISGGRMLAEKTGGTYYLPEKDATEVTFDFAGLEEGKDITVGRTSIQVQPLYSPGHTIGSTSLIVDDQYLLTGDILFVRSIGRPDLAGKAEDWVGDLRNTLYSRYKELSDNLVVLPAHYSFAEELGKGGSVSARLGDLYQRNAGLQVEDENEFRKMVTENLPPQPNAYEDIRKTNMGKITPEVEEQKEMETGPNRCAVEG</sequence>
<dbReference type="SUPFAM" id="SSF56281">
    <property type="entry name" value="Metallo-hydrolase/oxidoreductase"/>
    <property type="match status" value="1"/>
</dbReference>
<keyword evidence="3" id="KW-1185">Reference proteome</keyword>